<dbReference type="InterPro" id="IPR041698">
    <property type="entry name" value="Methyltransf_25"/>
</dbReference>
<accession>A0A1D7YF86</accession>
<evidence type="ECO:0000256" key="3">
    <source>
        <dbReference type="ARBA" id="ARBA00022691"/>
    </source>
</evidence>
<feature type="domain" description="Methyltransferase" evidence="4">
    <location>
        <begin position="47"/>
        <end position="140"/>
    </location>
</feature>
<proteinExistence type="predicted"/>
<keyword evidence="1" id="KW-0489">Methyltransferase</keyword>
<name>A0A1D7YF86_9ACTN</name>
<dbReference type="Pfam" id="PF13649">
    <property type="entry name" value="Methyltransf_25"/>
    <property type="match status" value="1"/>
</dbReference>
<reference evidence="6" key="1">
    <citation type="submission" date="2016-09" db="EMBL/GenBank/DDBJ databases">
        <title>Streptomyces puniciscabiei strain:TW1S1 Genome sequencing and assembly.</title>
        <authorList>
            <person name="Kim M.-K."/>
            <person name="Kim S.B."/>
        </authorList>
    </citation>
    <scope>NUCLEOTIDE SEQUENCE [LARGE SCALE GENOMIC DNA]</scope>
    <source>
        <strain evidence="6">TW1S1</strain>
    </source>
</reference>
<dbReference type="PANTHER" id="PTHR43464:SF19">
    <property type="entry name" value="UBIQUINONE BIOSYNTHESIS O-METHYLTRANSFERASE, MITOCHONDRIAL"/>
    <property type="match status" value="1"/>
</dbReference>
<dbReference type="KEGG" id="spun:BFF78_27305"/>
<dbReference type="GO" id="GO:0032259">
    <property type="term" value="P:methylation"/>
    <property type="evidence" value="ECO:0007669"/>
    <property type="project" value="UniProtKB-KW"/>
</dbReference>
<evidence type="ECO:0000313" key="6">
    <source>
        <dbReference type="Proteomes" id="UP000094960"/>
    </source>
</evidence>
<evidence type="ECO:0000256" key="1">
    <source>
        <dbReference type="ARBA" id="ARBA00022603"/>
    </source>
</evidence>
<dbReference type="EMBL" id="CP017248">
    <property type="protein sequence ID" value="AOR34267.1"/>
    <property type="molecule type" value="Genomic_DNA"/>
</dbReference>
<evidence type="ECO:0000259" key="4">
    <source>
        <dbReference type="Pfam" id="PF13649"/>
    </source>
</evidence>
<dbReference type="AlphaFoldDB" id="A0A1D7YF86"/>
<evidence type="ECO:0000256" key="2">
    <source>
        <dbReference type="ARBA" id="ARBA00022679"/>
    </source>
</evidence>
<organism evidence="5 6">
    <name type="scientific">Streptomyces fodineus</name>
    <dbReference type="NCBI Taxonomy" id="1904616"/>
    <lineage>
        <taxon>Bacteria</taxon>
        <taxon>Bacillati</taxon>
        <taxon>Actinomycetota</taxon>
        <taxon>Actinomycetes</taxon>
        <taxon>Kitasatosporales</taxon>
        <taxon>Streptomycetaceae</taxon>
        <taxon>Streptomyces</taxon>
    </lineage>
</organism>
<dbReference type="PANTHER" id="PTHR43464">
    <property type="entry name" value="METHYLTRANSFERASE"/>
    <property type="match status" value="1"/>
</dbReference>
<dbReference type="Proteomes" id="UP000094960">
    <property type="component" value="Chromosome"/>
</dbReference>
<sequence length="231" mass="25184">MTDVSTPSRRWSAFTTPVNGRATPWDIGGPQPVLVAIEDAGRISGEVLDAGCGLGDNAIFLASRGYRVTGVDAVPRAIEEAQKRALAKGVQADFTVADVTSLDGFEGRFDTVVDSALYHCLTEENQQRYIAALHRACKPGARLHLFCFAAERPAAIPVMQRITEQNLRDTVGRQWNITSLHLALYQTSLTPEGVRQMGTGAPETEVTSEPELDEHGRIKAPVWQLTAERVD</sequence>
<keyword evidence="6" id="KW-1185">Reference proteome</keyword>
<dbReference type="CDD" id="cd02440">
    <property type="entry name" value="AdoMet_MTases"/>
    <property type="match status" value="1"/>
</dbReference>
<gene>
    <name evidence="5" type="ORF">BFF78_27305</name>
</gene>
<dbReference type="Gene3D" id="3.40.50.150">
    <property type="entry name" value="Vaccinia Virus protein VP39"/>
    <property type="match status" value="1"/>
</dbReference>
<protein>
    <submittedName>
        <fullName evidence="5">Transferase</fullName>
    </submittedName>
</protein>
<dbReference type="GO" id="GO:0008168">
    <property type="term" value="F:methyltransferase activity"/>
    <property type="evidence" value="ECO:0007669"/>
    <property type="project" value="UniProtKB-KW"/>
</dbReference>
<keyword evidence="3" id="KW-0949">S-adenosyl-L-methionine</keyword>
<evidence type="ECO:0000313" key="5">
    <source>
        <dbReference type="EMBL" id="AOR34267.1"/>
    </source>
</evidence>
<keyword evidence="2 5" id="KW-0808">Transferase</keyword>
<dbReference type="InterPro" id="IPR029063">
    <property type="entry name" value="SAM-dependent_MTases_sf"/>
</dbReference>
<dbReference type="SUPFAM" id="SSF53335">
    <property type="entry name" value="S-adenosyl-L-methionine-dependent methyltransferases"/>
    <property type="match status" value="1"/>
</dbReference>